<dbReference type="GO" id="GO:0003724">
    <property type="term" value="F:RNA helicase activity"/>
    <property type="evidence" value="ECO:0007669"/>
    <property type="project" value="TreeGrafter"/>
</dbReference>
<dbReference type="Pfam" id="PF00270">
    <property type="entry name" value="DEAD"/>
    <property type="match status" value="1"/>
</dbReference>
<dbReference type="Proteomes" id="UP000070452">
    <property type="component" value="Unassembled WGS sequence"/>
</dbReference>
<dbReference type="EMBL" id="NGLB01000001">
    <property type="protein sequence ID" value="OTO00377.1"/>
    <property type="molecule type" value="Genomic_DNA"/>
</dbReference>
<evidence type="ECO:0000256" key="2">
    <source>
        <dbReference type="ARBA" id="ARBA00022801"/>
    </source>
</evidence>
<evidence type="ECO:0000256" key="4">
    <source>
        <dbReference type="ARBA" id="ARBA00022840"/>
    </source>
</evidence>
<accession>A0A132P3E5</accession>
<dbReference type="GO" id="GO:0005524">
    <property type="term" value="F:ATP binding"/>
    <property type="evidence" value="ECO:0007669"/>
    <property type="project" value="UniProtKB-KW"/>
</dbReference>
<reference evidence="8 10" key="1">
    <citation type="submission" date="2016-01" db="EMBL/GenBank/DDBJ databases">
        <title>Molecular Mechanisms for transfer of large genomic segments between Enterococcus faecium strains.</title>
        <authorList>
            <person name="Garcia-Solache M.A."/>
            <person name="Lebreton F."/>
            <person name="Mclaughlin R.E."/>
            <person name="Whiteaker J.D."/>
            <person name="Gilmore M.S."/>
            <person name="Rice L.B."/>
        </authorList>
    </citation>
    <scope>NUCLEOTIDE SEQUENCE [LARGE SCALE GENOMIC DNA]</scope>
    <source>
        <strain evidence="8 10">D344RRF x C68</strain>
    </source>
</reference>
<keyword evidence="4" id="KW-0067">ATP-binding</keyword>
<dbReference type="InterPro" id="IPR014001">
    <property type="entry name" value="Helicase_ATP-bd"/>
</dbReference>
<name>A0A132P3E5_ENTFC</name>
<feature type="compositionally biased region" description="Basic residues" evidence="5">
    <location>
        <begin position="405"/>
        <end position="425"/>
    </location>
</feature>
<dbReference type="RefSeq" id="WP_002297978.1">
    <property type="nucleotide sequence ID" value="NZ_AP019394.1"/>
</dbReference>
<dbReference type="CDD" id="cd00268">
    <property type="entry name" value="DEADc"/>
    <property type="match status" value="1"/>
</dbReference>
<evidence type="ECO:0000256" key="5">
    <source>
        <dbReference type="SAM" id="MobiDB-lite"/>
    </source>
</evidence>
<dbReference type="GO" id="GO:0016787">
    <property type="term" value="F:hydrolase activity"/>
    <property type="evidence" value="ECO:0007669"/>
    <property type="project" value="UniProtKB-KW"/>
</dbReference>
<dbReference type="EMBL" id="LRHK01000005">
    <property type="protein sequence ID" value="KWX16833.1"/>
    <property type="molecule type" value="Genomic_DNA"/>
</dbReference>
<evidence type="ECO:0000313" key="9">
    <source>
        <dbReference type="EMBL" id="OTO00377.1"/>
    </source>
</evidence>
<feature type="domain" description="Helicase ATP-binding" evidence="6">
    <location>
        <begin position="32"/>
        <end position="201"/>
    </location>
</feature>
<dbReference type="SUPFAM" id="SSF52540">
    <property type="entry name" value="P-loop containing nucleoside triphosphate hydrolases"/>
    <property type="match status" value="1"/>
</dbReference>
<evidence type="ECO:0000313" key="8">
    <source>
        <dbReference type="EMBL" id="KWX16833.1"/>
    </source>
</evidence>
<dbReference type="PROSITE" id="PS51194">
    <property type="entry name" value="HELICASE_CTER"/>
    <property type="match status" value="1"/>
</dbReference>
<dbReference type="PANTHER" id="PTHR47963:SF7">
    <property type="entry name" value="ATP-DEPENDENT RNA HELICASE YFML-RELATED"/>
    <property type="match status" value="1"/>
</dbReference>
<proteinExistence type="predicted"/>
<protein>
    <submittedName>
        <fullName evidence="9">DEAD/DEAH box helicase</fullName>
    </submittedName>
    <submittedName>
        <fullName evidence="8">RNA helicase</fullName>
    </submittedName>
</protein>
<reference evidence="9 11" key="2">
    <citation type="submission" date="2017-05" db="EMBL/GenBank/DDBJ databases">
        <title>The Genome Sequence of Enterococcus faecium 6F2_DIV0138.</title>
        <authorList>
            <consortium name="The Broad Institute Genomics Platform"/>
            <consortium name="The Broad Institute Genomic Center for Infectious Diseases"/>
            <person name="Earl A."/>
            <person name="Manson A."/>
            <person name="Schwartman J."/>
            <person name="Gilmore M."/>
            <person name="Abouelleil A."/>
            <person name="Cao P."/>
            <person name="Chapman S."/>
            <person name="Cusick C."/>
            <person name="Shea T."/>
            <person name="Young S."/>
            <person name="Neafsey D."/>
            <person name="Nusbaum C."/>
            <person name="Birren B."/>
        </authorList>
    </citation>
    <scope>NUCLEOTIDE SEQUENCE [LARGE SCALE GENOMIC DNA]</scope>
    <source>
        <strain evidence="9 11">6F2_DIV0138</strain>
    </source>
</reference>
<dbReference type="Proteomes" id="UP000194737">
    <property type="component" value="Unassembled WGS sequence"/>
</dbReference>
<dbReference type="GO" id="GO:0005829">
    <property type="term" value="C:cytosol"/>
    <property type="evidence" value="ECO:0007669"/>
    <property type="project" value="TreeGrafter"/>
</dbReference>
<evidence type="ECO:0000259" key="7">
    <source>
        <dbReference type="PROSITE" id="PS51194"/>
    </source>
</evidence>
<keyword evidence="3 8" id="KW-0347">Helicase</keyword>
<sequence>MNEFVQVFPENWQKKYEDKGFVSPSLIQRAVFQPLSNKQSIVAVSPTGSGKTLAYLWPLLLNVEPGEASALVIFASSQELAIQVADVAREWGKDKELKVQSLVGGANVKRQIEGLKKKPEILIGTPGRILELMKAKKIKAHQVKTMVFDEADQLFDAGNSQIIDQILHQAPTEYQLAFFSATADRSLESIEKITGKTFETIDVTAEDDSRKGLRHYFLRVPIRKKDDYLRRLTHIEDFHGLIFFNQLTELGVMEEKLLYRGVPVGSLASDQNKLLRKAALEQFKKKMVRALLTTDVAARGLDITGLPYVVNAEVPLSEEAYLHRSGRTGRMGNEGIVITLVQDNNLRDLKRLLRPSNITLEEIFLYGGKLQTEQPTKEDAAPAVNKKYAKTFSGKEQNPEYNKEKIRKKVKNKSKKERNKGARRK</sequence>
<dbReference type="Gene3D" id="3.40.50.300">
    <property type="entry name" value="P-loop containing nucleotide triphosphate hydrolases"/>
    <property type="match status" value="2"/>
</dbReference>
<dbReference type="InterPro" id="IPR050547">
    <property type="entry name" value="DEAD_box_RNA_helicases"/>
</dbReference>
<dbReference type="InterPro" id="IPR044742">
    <property type="entry name" value="DEAD/DEAH_RhlB"/>
</dbReference>
<evidence type="ECO:0000313" key="11">
    <source>
        <dbReference type="Proteomes" id="UP000194737"/>
    </source>
</evidence>
<dbReference type="PROSITE" id="PS51192">
    <property type="entry name" value="HELICASE_ATP_BIND_1"/>
    <property type="match status" value="1"/>
</dbReference>
<dbReference type="GO" id="GO:0009409">
    <property type="term" value="P:response to cold"/>
    <property type="evidence" value="ECO:0007669"/>
    <property type="project" value="TreeGrafter"/>
</dbReference>
<dbReference type="SMART" id="SM00490">
    <property type="entry name" value="HELICc"/>
    <property type="match status" value="1"/>
</dbReference>
<keyword evidence="2" id="KW-0378">Hydrolase</keyword>
<gene>
    <name evidence="9" type="ORF">A5804_001886</name>
    <name evidence="8" type="ORF">AWT83_15175</name>
</gene>
<dbReference type="InterPro" id="IPR011545">
    <property type="entry name" value="DEAD/DEAH_box_helicase_dom"/>
</dbReference>
<keyword evidence="1" id="KW-0547">Nucleotide-binding</keyword>
<evidence type="ECO:0000256" key="3">
    <source>
        <dbReference type="ARBA" id="ARBA00022806"/>
    </source>
</evidence>
<dbReference type="PANTHER" id="PTHR47963">
    <property type="entry name" value="DEAD-BOX ATP-DEPENDENT RNA HELICASE 47, MITOCHONDRIAL"/>
    <property type="match status" value="1"/>
</dbReference>
<dbReference type="CDD" id="cd18787">
    <property type="entry name" value="SF2_C_DEAD"/>
    <property type="match status" value="1"/>
</dbReference>
<dbReference type="InterPro" id="IPR027417">
    <property type="entry name" value="P-loop_NTPase"/>
</dbReference>
<evidence type="ECO:0000256" key="1">
    <source>
        <dbReference type="ARBA" id="ARBA00022741"/>
    </source>
</evidence>
<dbReference type="AlphaFoldDB" id="A0A132P3E5"/>
<dbReference type="GO" id="GO:0005840">
    <property type="term" value="C:ribosome"/>
    <property type="evidence" value="ECO:0007669"/>
    <property type="project" value="TreeGrafter"/>
</dbReference>
<dbReference type="SMART" id="SM00487">
    <property type="entry name" value="DEXDc"/>
    <property type="match status" value="1"/>
</dbReference>
<evidence type="ECO:0000313" key="10">
    <source>
        <dbReference type="Proteomes" id="UP000070452"/>
    </source>
</evidence>
<dbReference type="InterPro" id="IPR001650">
    <property type="entry name" value="Helicase_C-like"/>
</dbReference>
<feature type="domain" description="Helicase C-terminal" evidence="7">
    <location>
        <begin position="227"/>
        <end position="371"/>
    </location>
</feature>
<comment type="caution">
    <text evidence="8">The sequence shown here is derived from an EMBL/GenBank/DDBJ whole genome shotgun (WGS) entry which is preliminary data.</text>
</comment>
<evidence type="ECO:0000259" key="6">
    <source>
        <dbReference type="PROSITE" id="PS51192"/>
    </source>
</evidence>
<organism evidence="8 10">
    <name type="scientific">Enterococcus faecium</name>
    <name type="common">Streptococcus faecium</name>
    <dbReference type="NCBI Taxonomy" id="1352"/>
    <lineage>
        <taxon>Bacteria</taxon>
        <taxon>Bacillati</taxon>
        <taxon>Bacillota</taxon>
        <taxon>Bacilli</taxon>
        <taxon>Lactobacillales</taxon>
        <taxon>Enterococcaceae</taxon>
        <taxon>Enterococcus</taxon>
    </lineage>
</organism>
<feature type="region of interest" description="Disordered" evidence="5">
    <location>
        <begin position="389"/>
        <end position="425"/>
    </location>
</feature>
<dbReference type="GO" id="GO:0033592">
    <property type="term" value="F:RNA strand annealing activity"/>
    <property type="evidence" value="ECO:0007669"/>
    <property type="project" value="TreeGrafter"/>
</dbReference>
<dbReference type="Pfam" id="PF00271">
    <property type="entry name" value="Helicase_C"/>
    <property type="match status" value="1"/>
</dbReference>